<protein>
    <recommendedName>
        <fullName evidence="3">THIF-type NAD/FAD binding fold domain-containing protein</fullName>
    </recommendedName>
</protein>
<sequence>MYWQPEESEVVDEKDFASSLAKALVNYIRGPGANYVTLAECRCFKDWDLVSFDLVIERPQRPVYDIRSIESVTVCFQRSEPGGFSVLVPRPDFPDTPHQSLMIEGFPAGLCIDDRPWQDTKSFYTAAELVGRLSGWFEKACQGELHGAAQPLDPLFIPDNSSEIILQSDFWVTVERNAPLFIWAADKEAKCLFVSGKRPGNVVGNNLRCMAVHCSIQPQVMARMKRAPRDLGQLSDFLTGAGVDFQDVLEKRIKEWIQGQNENGEGMRLTCFLISMPQINPATNQVGVTETVAFVSSFSPGEIGEKIGFLYRNGSDEAKEINFLPTFAATVSMENTRDIQVQMSFVHSEFDAEGAAVLSGGDHADNRRILMVGAGSAGSTISETLVRQGLFKWTLVDNDTLLPHNIARHTPLRASL</sequence>
<dbReference type="Proteomes" id="UP000435802">
    <property type="component" value="Unassembled WGS sequence"/>
</dbReference>
<dbReference type="InterPro" id="IPR035985">
    <property type="entry name" value="Ubiquitin-activating_enz"/>
</dbReference>
<keyword evidence="2" id="KW-1185">Reference proteome</keyword>
<name>A0A6N8SLF2_9HYPH</name>
<proteinExistence type="predicted"/>
<accession>A0A6N8SLF2</accession>
<dbReference type="Gene3D" id="3.40.50.720">
    <property type="entry name" value="NAD(P)-binding Rossmann-like Domain"/>
    <property type="match status" value="1"/>
</dbReference>
<dbReference type="Pfam" id="PF14457">
    <property type="entry name" value="Prok-E2_A"/>
    <property type="match status" value="1"/>
</dbReference>
<dbReference type="SUPFAM" id="SSF69572">
    <property type="entry name" value="Activating enzymes of the ubiquitin-like proteins"/>
    <property type="match status" value="1"/>
</dbReference>
<evidence type="ECO:0000313" key="1">
    <source>
        <dbReference type="EMBL" id="MXN49137.1"/>
    </source>
</evidence>
<dbReference type="OrthoDB" id="7848394at2"/>
<gene>
    <name evidence="1" type="ORF">GR138_28460</name>
</gene>
<dbReference type="AlphaFoldDB" id="A0A6N8SLF2"/>
<evidence type="ECO:0008006" key="3">
    <source>
        <dbReference type="Google" id="ProtNLM"/>
    </source>
</evidence>
<evidence type="ECO:0000313" key="2">
    <source>
        <dbReference type="Proteomes" id="UP000435802"/>
    </source>
</evidence>
<organism evidence="1 2">
    <name type="scientific">Shinella kummerowiae</name>
    <dbReference type="NCBI Taxonomy" id="417745"/>
    <lineage>
        <taxon>Bacteria</taxon>
        <taxon>Pseudomonadati</taxon>
        <taxon>Pseudomonadota</taxon>
        <taxon>Alphaproteobacteria</taxon>
        <taxon>Hyphomicrobiales</taxon>
        <taxon>Rhizobiaceae</taxon>
        <taxon>Shinella</taxon>
    </lineage>
</organism>
<comment type="caution">
    <text evidence="1">The sequence shown here is derived from an EMBL/GenBank/DDBJ whole genome shotgun (WGS) entry which is preliminary data.</text>
</comment>
<dbReference type="InterPro" id="IPR032865">
    <property type="entry name" value="Prok-E2_A"/>
</dbReference>
<dbReference type="RefSeq" id="WP_160862621.1">
    <property type="nucleotide sequence ID" value="NZ_JAODWE010000020.1"/>
</dbReference>
<reference evidence="1 2" key="1">
    <citation type="submission" date="2019-12" db="EMBL/GenBank/DDBJ databases">
        <title>Shinella kummerowiae sp. nov., a symbiotic bacterium isolated from root nodules of the herbal legume Kummerowia stipulacea.</title>
        <authorList>
            <person name="Gao J."/>
        </authorList>
    </citation>
    <scope>NUCLEOTIDE SEQUENCE [LARGE SCALE GENOMIC DNA]</scope>
    <source>
        <strain evidence="1 2">CCBAU 25048</strain>
    </source>
</reference>
<dbReference type="EMBL" id="WUMK01000016">
    <property type="protein sequence ID" value="MXN49137.1"/>
    <property type="molecule type" value="Genomic_DNA"/>
</dbReference>
<dbReference type="GO" id="GO:0008641">
    <property type="term" value="F:ubiquitin-like modifier activating enzyme activity"/>
    <property type="evidence" value="ECO:0007669"/>
    <property type="project" value="InterPro"/>
</dbReference>